<evidence type="ECO:0000313" key="1">
    <source>
        <dbReference type="EMBL" id="KAK3922449.1"/>
    </source>
</evidence>
<comment type="caution">
    <text evidence="1">The sequence shown here is derived from an EMBL/GenBank/DDBJ whole genome shotgun (WGS) entry which is preliminary data.</text>
</comment>
<feature type="non-terminal residue" evidence="1">
    <location>
        <position position="112"/>
    </location>
</feature>
<keyword evidence="1" id="KW-0436">Ligase</keyword>
<protein>
    <submittedName>
        <fullName evidence="1">Proline--tRNA ligase</fullName>
    </submittedName>
</protein>
<organism evidence="1 2">
    <name type="scientific">Frankliniella fusca</name>
    <dbReference type="NCBI Taxonomy" id="407009"/>
    <lineage>
        <taxon>Eukaryota</taxon>
        <taxon>Metazoa</taxon>
        <taxon>Ecdysozoa</taxon>
        <taxon>Arthropoda</taxon>
        <taxon>Hexapoda</taxon>
        <taxon>Insecta</taxon>
        <taxon>Pterygota</taxon>
        <taxon>Neoptera</taxon>
        <taxon>Paraneoptera</taxon>
        <taxon>Thysanoptera</taxon>
        <taxon>Terebrantia</taxon>
        <taxon>Thripoidea</taxon>
        <taxon>Thripidae</taxon>
        <taxon>Frankliniella</taxon>
    </lineage>
</organism>
<proteinExistence type="predicted"/>
<dbReference type="EMBL" id="JAHWGI010001090">
    <property type="protein sequence ID" value="KAK3922449.1"/>
    <property type="molecule type" value="Genomic_DNA"/>
</dbReference>
<sequence length="112" mass="12050">MGSQQRQDAVGYWQSCEHGADAARFTVLYTGSSLPTFLDRTEAPGRAAPAGLAGLPVTHTCVVDSLNEVELKDAKKRVLAARVVLNVDAPKVDGKELWSALGRKDWSPWGQG</sequence>
<evidence type="ECO:0000313" key="2">
    <source>
        <dbReference type="Proteomes" id="UP001219518"/>
    </source>
</evidence>
<dbReference type="AlphaFoldDB" id="A0AAE1HJG1"/>
<accession>A0AAE1HJG1</accession>
<dbReference type="Proteomes" id="UP001219518">
    <property type="component" value="Unassembled WGS sequence"/>
</dbReference>
<name>A0AAE1HJG1_9NEOP</name>
<keyword evidence="2" id="KW-1185">Reference proteome</keyword>
<dbReference type="GO" id="GO:0016874">
    <property type="term" value="F:ligase activity"/>
    <property type="evidence" value="ECO:0007669"/>
    <property type="project" value="UniProtKB-KW"/>
</dbReference>
<reference evidence="1" key="2">
    <citation type="journal article" date="2023" name="BMC Genomics">
        <title>Pest status, molecular evolution, and epigenetic factors derived from the genome assembly of Frankliniella fusca, a thysanopteran phytovirus vector.</title>
        <authorList>
            <person name="Catto M.A."/>
            <person name="Labadie P.E."/>
            <person name="Jacobson A.L."/>
            <person name="Kennedy G.G."/>
            <person name="Srinivasan R."/>
            <person name="Hunt B.G."/>
        </authorList>
    </citation>
    <scope>NUCLEOTIDE SEQUENCE</scope>
    <source>
        <strain evidence="1">PL_HMW_Pooled</strain>
    </source>
</reference>
<reference evidence="1" key="1">
    <citation type="submission" date="2021-07" db="EMBL/GenBank/DDBJ databases">
        <authorList>
            <person name="Catto M.A."/>
            <person name="Jacobson A."/>
            <person name="Kennedy G."/>
            <person name="Labadie P."/>
            <person name="Hunt B.G."/>
            <person name="Srinivasan R."/>
        </authorList>
    </citation>
    <scope>NUCLEOTIDE SEQUENCE</scope>
    <source>
        <strain evidence="1">PL_HMW_Pooled</strain>
        <tissue evidence="1">Head</tissue>
    </source>
</reference>
<gene>
    <name evidence="1" type="ORF">KUF71_011918</name>
</gene>